<accession>A0A9D6UZV9</accession>
<feature type="domain" description="NAD(P)-binding" evidence="1">
    <location>
        <begin position="14"/>
        <end position="315"/>
    </location>
</feature>
<dbReference type="GO" id="GO:0016831">
    <property type="term" value="F:carboxy-lyase activity"/>
    <property type="evidence" value="ECO:0007669"/>
    <property type="project" value="InterPro"/>
</dbReference>
<dbReference type="Pfam" id="PF16363">
    <property type="entry name" value="GDP_Man_Dehyd"/>
    <property type="match status" value="1"/>
</dbReference>
<gene>
    <name evidence="2" type="ORF">HY912_01335</name>
</gene>
<dbReference type="AlphaFoldDB" id="A0A9D6UZV9"/>
<comment type="caution">
    <text evidence="2">The sequence shown here is derived from an EMBL/GenBank/DDBJ whole genome shotgun (WGS) entry which is preliminary data.</text>
</comment>
<dbReference type="Gene3D" id="3.40.50.720">
    <property type="entry name" value="NAD(P)-binding Rossmann-like Domain"/>
    <property type="match status" value="1"/>
</dbReference>
<dbReference type="CDD" id="cd05257">
    <property type="entry name" value="Arna_like_SDR_e"/>
    <property type="match status" value="1"/>
</dbReference>
<dbReference type="Proteomes" id="UP000807825">
    <property type="component" value="Unassembled WGS sequence"/>
</dbReference>
<reference evidence="2" key="1">
    <citation type="submission" date="2020-07" db="EMBL/GenBank/DDBJ databases">
        <title>Huge and variable diversity of episymbiotic CPR bacteria and DPANN archaea in groundwater ecosystems.</title>
        <authorList>
            <person name="He C.Y."/>
            <person name="Keren R."/>
            <person name="Whittaker M."/>
            <person name="Farag I.F."/>
            <person name="Doudna J."/>
            <person name="Cate J.H.D."/>
            <person name="Banfield J.F."/>
        </authorList>
    </citation>
    <scope>NUCLEOTIDE SEQUENCE</scope>
    <source>
        <strain evidence="2">NC_groundwater_1664_Pr3_B-0.1um_52_9</strain>
    </source>
</reference>
<dbReference type="InterPro" id="IPR045869">
    <property type="entry name" value="Arna-like_SDR_e"/>
</dbReference>
<dbReference type="SUPFAM" id="SSF51735">
    <property type="entry name" value="NAD(P)-binding Rossmann-fold domains"/>
    <property type="match status" value="1"/>
</dbReference>
<protein>
    <submittedName>
        <fullName evidence="2">SDR family NAD(P)-dependent oxidoreductase</fullName>
    </submittedName>
</protein>
<evidence type="ECO:0000259" key="1">
    <source>
        <dbReference type="Pfam" id="PF16363"/>
    </source>
</evidence>
<proteinExistence type="predicted"/>
<evidence type="ECO:0000313" key="2">
    <source>
        <dbReference type="EMBL" id="MBI5248110.1"/>
    </source>
</evidence>
<dbReference type="InterPro" id="IPR016040">
    <property type="entry name" value="NAD(P)-bd_dom"/>
</dbReference>
<name>A0A9D6UZV9_9BACT</name>
<evidence type="ECO:0000313" key="3">
    <source>
        <dbReference type="Proteomes" id="UP000807825"/>
    </source>
</evidence>
<sequence>MTNETTSLKGKKALVTGAGGFIGSHLCEDLVIAGAQVRALVKYNSAQSHGLLEALPRDIHNSIEVMSGDIRDPYLTEKAVSGSNAVFHLAALIGIPYSYHAPKSYVDTNVSGTLNVLQACLSNGVDRVVHTSTSEVYGTARYTPIDENHPLQGQSPYSATKIAADKLAESYHLSFGLPVVTIRPFNCFGPGQSARAFIPAMISQILCNEKVCCGSLTPFRDYTYVKDTTAGFLACGCAPSIEGSTINVGSGKKISMGDLLRRIMTRMGVSKEIAQEPERVRPDASEVMELICDNARAMKLLNWQPRFTLDQGLDKVIESVKRNITAYKTRDFVL</sequence>
<organism evidence="2 3">
    <name type="scientific">Desulfomonile tiedjei</name>
    <dbReference type="NCBI Taxonomy" id="2358"/>
    <lineage>
        <taxon>Bacteria</taxon>
        <taxon>Pseudomonadati</taxon>
        <taxon>Thermodesulfobacteriota</taxon>
        <taxon>Desulfomonilia</taxon>
        <taxon>Desulfomonilales</taxon>
        <taxon>Desulfomonilaceae</taxon>
        <taxon>Desulfomonile</taxon>
    </lineage>
</organism>
<dbReference type="EMBL" id="JACRDE010000043">
    <property type="protein sequence ID" value="MBI5248110.1"/>
    <property type="molecule type" value="Genomic_DNA"/>
</dbReference>
<dbReference type="PANTHER" id="PTHR43000">
    <property type="entry name" value="DTDP-D-GLUCOSE 4,6-DEHYDRATASE-RELATED"/>
    <property type="match status" value="1"/>
</dbReference>
<dbReference type="InterPro" id="IPR036291">
    <property type="entry name" value="NAD(P)-bd_dom_sf"/>
</dbReference>